<evidence type="ECO:0000256" key="5">
    <source>
        <dbReference type="ARBA" id="ARBA00022741"/>
    </source>
</evidence>
<keyword evidence="2 8" id="KW-0963">Cytoplasm</keyword>
<dbReference type="PANTHER" id="PTHR43033:SF1">
    <property type="entry name" value="TRNA(ILE)-LYSIDINE SYNTHASE-RELATED"/>
    <property type="match status" value="1"/>
</dbReference>
<dbReference type="RefSeq" id="WP_135472341.1">
    <property type="nucleotide sequence ID" value="NZ_CASJDB010000053.1"/>
</dbReference>
<comment type="domain">
    <text evidence="8">The N-terminal region contains the highly conserved SGGXDS motif, predicted to be a P-loop motif involved in ATP binding.</text>
</comment>
<comment type="similarity">
    <text evidence="8">Belongs to the tRNA(Ile)-lysidine synthase family.</text>
</comment>
<dbReference type="GeneID" id="82150582"/>
<dbReference type="PANTHER" id="PTHR43033">
    <property type="entry name" value="TRNA(ILE)-LYSIDINE SYNTHASE-RELATED"/>
    <property type="match status" value="1"/>
</dbReference>
<evidence type="ECO:0000313" key="11">
    <source>
        <dbReference type="Proteomes" id="UP000297635"/>
    </source>
</evidence>
<dbReference type="GO" id="GO:0005737">
    <property type="term" value="C:cytoplasm"/>
    <property type="evidence" value="ECO:0007669"/>
    <property type="project" value="UniProtKB-SubCell"/>
</dbReference>
<dbReference type="SUPFAM" id="SSF56037">
    <property type="entry name" value="PheT/TilS domain"/>
    <property type="match status" value="1"/>
</dbReference>
<sequence length="442" mass="50104">MTTAVQQFIRKHLAQSCRILVGLSGGADSVALLLALKEAGAHCIAAHCNFHLRGEESDRDMKHCMELCDRIGVKLLIKHFDVTARRAATAESLEMACRALRYDWWNELIASGTCDYIAVGHHREDNVETFFINLLRGSGINGLKGMLPVNGNIIRPLLKTSRADIEKYVSKKGFSWVDDHTNFENEYKRNKLRNIILPEIERLFPGATDAMVKSLDILRDNYTLYRTYINEKARKYILANGSIDVSGIVNSEAQHSTLLYEMLSPKGFTPSQIENLIKCCDGTCVNAQSGQLFVTPSCPFVLERGILSEYSEKHNIKKEERFRDLISPALKVSTLTTNEFNSLKQKRLLKPDSIYLDSNVMNGSPEWCLRTWHKGDRLSPFGMKGSRLVSDIFKDAKFTQAQKDSTLLLFRNDELIWIAGVRASRHFPITEQTQSVIQIKLR</sequence>
<dbReference type="Pfam" id="PF11734">
    <property type="entry name" value="TilS_C"/>
    <property type="match status" value="1"/>
</dbReference>
<evidence type="ECO:0000256" key="2">
    <source>
        <dbReference type="ARBA" id="ARBA00022490"/>
    </source>
</evidence>
<evidence type="ECO:0000313" key="10">
    <source>
        <dbReference type="EMBL" id="TGG36623.1"/>
    </source>
</evidence>
<keyword evidence="11" id="KW-1185">Reference proteome</keyword>
<comment type="caution">
    <text evidence="10">The sequence shown here is derived from an EMBL/GenBank/DDBJ whole genome shotgun (WGS) entry which is preliminary data.</text>
</comment>
<dbReference type="InterPro" id="IPR011063">
    <property type="entry name" value="TilS/TtcA_N"/>
</dbReference>
<gene>
    <name evidence="8 10" type="primary">tilS</name>
    <name evidence="10" type="ORF">EZ315_12345</name>
</gene>
<dbReference type="SUPFAM" id="SSF52402">
    <property type="entry name" value="Adenine nucleotide alpha hydrolases-like"/>
    <property type="match status" value="1"/>
</dbReference>
<dbReference type="NCBIfam" id="TIGR02432">
    <property type="entry name" value="lysidine_TilS_N"/>
    <property type="match status" value="1"/>
</dbReference>
<keyword evidence="4 8" id="KW-0819">tRNA processing</keyword>
<keyword evidence="3 8" id="KW-0436">Ligase</keyword>
<feature type="domain" description="Lysidine-tRNA(Ile) synthetase C-terminal" evidence="9">
    <location>
        <begin position="367"/>
        <end position="439"/>
    </location>
</feature>
<evidence type="ECO:0000256" key="3">
    <source>
        <dbReference type="ARBA" id="ARBA00022598"/>
    </source>
</evidence>
<dbReference type="GO" id="GO:0005524">
    <property type="term" value="F:ATP binding"/>
    <property type="evidence" value="ECO:0007669"/>
    <property type="project" value="UniProtKB-UniRule"/>
</dbReference>
<name>A0A4Z0V5I4_9BACT</name>
<dbReference type="CDD" id="cd01992">
    <property type="entry name" value="TilS_N"/>
    <property type="match status" value="1"/>
</dbReference>
<dbReference type="InterPro" id="IPR012094">
    <property type="entry name" value="tRNA_Ile_lys_synt"/>
</dbReference>
<organism evidence="10 11">
    <name type="scientific">Duncaniella freteri</name>
    <dbReference type="NCBI Taxonomy" id="2530391"/>
    <lineage>
        <taxon>Bacteria</taxon>
        <taxon>Pseudomonadati</taxon>
        <taxon>Bacteroidota</taxon>
        <taxon>Bacteroidia</taxon>
        <taxon>Bacteroidales</taxon>
        <taxon>Muribaculaceae</taxon>
        <taxon>Duncaniella</taxon>
    </lineage>
</organism>
<reference evidence="10 11" key="1">
    <citation type="submission" date="2019-02" db="EMBL/GenBank/DDBJ databases">
        <title>Isolation and identification of novel species under the genus Muribaculum.</title>
        <authorList>
            <person name="Miyake S."/>
            <person name="Ding Y."/>
            <person name="Low A."/>
            <person name="Soh M."/>
            <person name="Seedorf H."/>
        </authorList>
    </citation>
    <scope>NUCLEOTIDE SEQUENCE [LARGE SCALE GENOMIC DNA]</scope>
    <source>
        <strain evidence="10 11">TLL-A3</strain>
    </source>
</reference>
<dbReference type="GO" id="GO:0006400">
    <property type="term" value="P:tRNA modification"/>
    <property type="evidence" value="ECO:0007669"/>
    <property type="project" value="UniProtKB-UniRule"/>
</dbReference>
<evidence type="ECO:0000259" key="9">
    <source>
        <dbReference type="SMART" id="SM00977"/>
    </source>
</evidence>
<feature type="binding site" evidence="8">
    <location>
        <begin position="24"/>
        <end position="29"/>
    </location>
    <ligand>
        <name>ATP</name>
        <dbReference type="ChEBI" id="CHEBI:30616"/>
    </ligand>
</feature>
<dbReference type="GO" id="GO:0032267">
    <property type="term" value="F:tRNA(Ile)-lysidine synthase activity"/>
    <property type="evidence" value="ECO:0007669"/>
    <property type="project" value="UniProtKB-EC"/>
</dbReference>
<comment type="function">
    <text evidence="8">Ligates lysine onto the cytidine present at position 34 of the AUA codon-specific tRNA(Ile) that contains the anticodon CAU, in an ATP-dependent manner. Cytidine is converted to lysidine, thus changing the amino acid specificity of the tRNA from methionine to isoleucine.</text>
</comment>
<protein>
    <recommendedName>
        <fullName evidence="8">tRNA(Ile)-lysidine synthase</fullName>
        <ecNumber evidence="8">6.3.4.19</ecNumber>
    </recommendedName>
    <alternativeName>
        <fullName evidence="8">tRNA(Ile)-2-lysyl-cytidine synthase</fullName>
    </alternativeName>
    <alternativeName>
        <fullName evidence="8">tRNA(Ile)-lysidine synthetase</fullName>
    </alternativeName>
</protein>
<dbReference type="HAMAP" id="MF_01161">
    <property type="entry name" value="tRNA_Ile_lys_synt"/>
    <property type="match status" value="1"/>
</dbReference>
<dbReference type="AlphaFoldDB" id="A0A4Z0V5I4"/>
<dbReference type="Gene3D" id="3.40.50.620">
    <property type="entry name" value="HUPs"/>
    <property type="match status" value="1"/>
</dbReference>
<dbReference type="EC" id="6.3.4.19" evidence="8"/>
<keyword evidence="6 8" id="KW-0067">ATP-binding</keyword>
<evidence type="ECO:0000256" key="1">
    <source>
        <dbReference type="ARBA" id="ARBA00004496"/>
    </source>
</evidence>
<dbReference type="EMBL" id="SJSA01000002">
    <property type="protein sequence ID" value="TGG36623.1"/>
    <property type="molecule type" value="Genomic_DNA"/>
</dbReference>
<evidence type="ECO:0000256" key="6">
    <source>
        <dbReference type="ARBA" id="ARBA00022840"/>
    </source>
</evidence>
<evidence type="ECO:0000256" key="8">
    <source>
        <dbReference type="HAMAP-Rule" id="MF_01161"/>
    </source>
</evidence>
<comment type="subcellular location">
    <subcellularLocation>
        <location evidence="1 8">Cytoplasm</location>
    </subcellularLocation>
</comment>
<dbReference type="InterPro" id="IPR012796">
    <property type="entry name" value="Lysidine-tRNA-synth_C"/>
</dbReference>
<dbReference type="Proteomes" id="UP000297635">
    <property type="component" value="Unassembled WGS sequence"/>
</dbReference>
<accession>A0A4Z0V5I4</accession>
<comment type="catalytic activity">
    <reaction evidence="7 8">
        <text>cytidine(34) in tRNA(Ile2) + L-lysine + ATP = lysidine(34) in tRNA(Ile2) + AMP + diphosphate + H(+)</text>
        <dbReference type="Rhea" id="RHEA:43744"/>
        <dbReference type="Rhea" id="RHEA-COMP:10625"/>
        <dbReference type="Rhea" id="RHEA-COMP:10670"/>
        <dbReference type="ChEBI" id="CHEBI:15378"/>
        <dbReference type="ChEBI" id="CHEBI:30616"/>
        <dbReference type="ChEBI" id="CHEBI:32551"/>
        <dbReference type="ChEBI" id="CHEBI:33019"/>
        <dbReference type="ChEBI" id="CHEBI:82748"/>
        <dbReference type="ChEBI" id="CHEBI:83665"/>
        <dbReference type="ChEBI" id="CHEBI:456215"/>
        <dbReference type="EC" id="6.3.4.19"/>
    </reaction>
</comment>
<evidence type="ECO:0000256" key="4">
    <source>
        <dbReference type="ARBA" id="ARBA00022694"/>
    </source>
</evidence>
<dbReference type="Pfam" id="PF01171">
    <property type="entry name" value="ATP_bind_3"/>
    <property type="match status" value="1"/>
</dbReference>
<dbReference type="InterPro" id="IPR014729">
    <property type="entry name" value="Rossmann-like_a/b/a_fold"/>
</dbReference>
<keyword evidence="5 8" id="KW-0547">Nucleotide-binding</keyword>
<proteinExistence type="inferred from homology"/>
<dbReference type="NCBIfam" id="TIGR02433">
    <property type="entry name" value="lysidine_TilS_C"/>
    <property type="match status" value="1"/>
</dbReference>
<dbReference type="SMART" id="SM00977">
    <property type="entry name" value="TilS_C"/>
    <property type="match status" value="1"/>
</dbReference>
<evidence type="ECO:0000256" key="7">
    <source>
        <dbReference type="ARBA" id="ARBA00048539"/>
    </source>
</evidence>
<dbReference type="InterPro" id="IPR012795">
    <property type="entry name" value="tRNA_Ile_lys_synt_N"/>
</dbReference>